<sequence>MISLLLALQLVVTDVPLDKLFVPCPGTTDTYRYGAGVCPALPSPAAPVTPPVNAVSKPGVNGALIVLKGAQSGMTIGPARVTAGYRAVEAESGSSLRDSSITGLTAVVERDGIRLRDAQRVTIENFDLRMRAELQTGGNLPEGIAITSGSGIVIRNGTLSGFRMVEVPGKYTNGDGIATEGKSSGTITNVTSSINTDGGYDLKGTWTLDNVTAEANSRNFRFWDSITARTITSANPVQAHIWVNATGPQTIVIDKLIATSTTDAPILRVENDHPVSITIKSCVLDVPAGTEFLFNAGGNRSKFSFGPGCKLP</sequence>
<keyword evidence="3" id="KW-1185">Reference proteome</keyword>
<dbReference type="InterPro" id="IPR039448">
    <property type="entry name" value="Beta_helix"/>
</dbReference>
<dbReference type="AlphaFoldDB" id="A0A7W9BQJ4"/>
<comment type="caution">
    <text evidence="2">The sequence shown here is derived from an EMBL/GenBank/DDBJ whole genome shotgun (WGS) entry which is preliminary data.</text>
</comment>
<proteinExistence type="predicted"/>
<gene>
    <name evidence="2" type="ORF">FHS99_000720</name>
</gene>
<evidence type="ECO:0000313" key="3">
    <source>
        <dbReference type="Proteomes" id="UP000546701"/>
    </source>
</evidence>
<dbReference type="Pfam" id="PF13229">
    <property type="entry name" value="Beta_helix"/>
    <property type="match status" value="1"/>
</dbReference>
<dbReference type="SUPFAM" id="SSF51126">
    <property type="entry name" value="Pectin lyase-like"/>
    <property type="match status" value="1"/>
</dbReference>
<organism evidence="2 3">
    <name type="scientific">Sphingomonas prati</name>
    <dbReference type="NCBI Taxonomy" id="1843237"/>
    <lineage>
        <taxon>Bacteria</taxon>
        <taxon>Pseudomonadati</taxon>
        <taxon>Pseudomonadota</taxon>
        <taxon>Alphaproteobacteria</taxon>
        <taxon>Sphingomonadales</taxon>
        <taxon>Sphingomonadaceae</taxon>
        <taxon>Sphingomonas</taxon>
    </lineage>
</organism>
<dbReference type="Proteomes" id="UP000546701">
    <property type="component" value="Unassembled WGS sequence"/>
</dbReference>
<dbReference type="InterPro" id="IPR012334">
    <property type="entry name" value="Pectin_lyas_fold"/>
</dbReference>
<dbReference type="Gene3D" id="2.160.20.10">
    <property type="entry name" value="Single-stranded right-handed beta-helix, Pectin lyase-like"/>
    <property type="match status" value="1"/>
</dbReference>
<dbReference type="RefSeq" id="WP_157177326.1">
    <property type="nucleotide sequence ID" value="NZ_WRPJ01000006.1"/>
</dbReference>
<protein>
    <recommendedName>
        <fullName evidence="1">Right handed beta helix domain-containing protein</fullName>
    </recommendedName>
</protein>
<accession>A0A7W9BQJ4</accession>
<dbReference type="OrthoDB" id="5483326at2"/>
<dbReference type="EMBL" id="JACIJR010000002">
    <property type="protein sequence ID" value="MBB5728250.1"/>
    <property type="molecule type" value="Genomic_DNA"/>
</dbReference>
<name>A0A7W9BQJ4_9SPHN</name>
<evidence type="ECO:0000259" key="1">
    <source>
        <dbReference type="Pfam" id="PF13229"/>
    </source>
</evidence>
<reference evidence="2 3" key="1">
    <citation type="submission" date="2020-08" db="EMBL/GenBank/DDBJ databases">
        <title>Genomic Encyclopedia of Type Strains, Phase IV (KMG-IV): sequencing the most valuable type-strain genomes for metagenomic binning, comparative biology and taxonomic classification.</title>
        <authorList>
            <person name="Goeker M."/>
        </authorList>
    </citation>
    <scope>NUCLEOTIDE SEQUENCE [LARGE SCALE GENOMIC DNA]</scope>
    <source>
        <strain evidence="2 3">DSM 103336</strain>
    </source>
</reference>
<dbReference type="InterPro" id="IPR011050">
    <property type="entry name" value="Pectin_lyase_fold/virulence"/>
</dbReference>
<evidence type="ECO:0000313" key="2">
    <source>
        <dbReference type="EMBL" id="MBB5728250.1"/>
    </source>
</evidence>
<feature type="domain" description="Right handed beta helix" evidence="1">
    <location>
        <begin position="94"/>
        <end position="217"/>
    </location>
</feature>